<accession>A0A8G1VWF1</accession>
<evidence type="ECO:0000313" key="3">
    <source>
        <dbReference type="Proteomes" id="UP000249789"/>
    </source>
</evidence>
<protein>
    <submittedName>
        <fullName evidence="2">Uncharacterized protein</fullName>
    </submittedName>
</protein>
<organism evidence="2 3">
    <name type="scientific">Aspergillus fijiensis CBS 313.89</name>
    <dbReference type="NCBI Taxonomy" id="1448319"/>
    <lineage>
        <taxon>Eukaryota</taxon>
        <taxon>Fungi</taxon>
        <taxon>Dikarya</taxon>
        <taxon>Ascomycota</taxon>
        <taxon>Pezizomycotina</taxon>
        <taxon>Eurotiomycetes</taxon>
        <taxon>Eurotiomycetidae</taxon>
        <taxon>Eurotiales</taxon>
        <taxon>Aspergillaceae</taxon>
        <taxon>Aspergillus</taxon>
    </lineage>
</organism>
<evidence type="ECO:0000256" key="1">
    <source>
        <dbReference type="SAM" id="MobiDB-lite"/>
    </source>
</evidence>
<dbReference type="Proteomes" id="UP000249789">
    <property type="component" value="Unassembled WGS sequence"/>
</dbReference>
<evidence type="ECO:0000313" key="2">
    <source>
        <dbReference type="EMBL" id="RAK74193.1"/>
    </source>
</evidence>
<reference evidence="2 3" key="1">
    <citation type="submission" date="2018-02" db="EMBL/GenBank/DDBJ databases">
        <title>The genomes of Aspergillus section Nigri reveals drivers in fungal speciation.</title>
        <authorList>
            <consortium name="DOE Joint Genome Institute"/>
            <person name="Vesth T.C."/>
            <person name="Nybo J."/>
            <person name="Theobald S."/>
            <person name="Brandl J."/>
            <person name="Frisvad J.C."/>
            <person name="Nielsen K.F."/>
            <person name="Lyhne E.K."/>
            <person name="Kogle M.E."/>
            <person name="Kuo A."/>
            <person name="Riley R."/>
            <person name="Clum A."/>
            <person name="Nolan M."/>
            <person name="Lipzen A."/>
            <person name="Salamov A."/>
            <person name="Henrissat B."/>
            <person name="Wiebenga A."/>
            <person name="De vries R.P."/>
            <person name="Grigoriev I.V."/>
            <person name="Mortensen U.H."/>
            <person name="Andersen M.R."/>
            <person name="Baker S.E."/>
        </authorList>
    </citation>
    <scope>NUCLEOTIDE SEQUENCE [LARGE SCALE GENOMIC DNA]</scope>
    <source>
        <strain evidence="2 3">CBS 313.89</strain>
    </source>
</reference>
<feature type="region of interest" description="Disordered" evidence="1">
    <location>
        <begin position="15"/>
        <end position="58"/>
    </location>
</feature>
<dbReference type="AlphaFoldDB" id="A0A8G1VWF1"/>
<feature type="compositionally biased region" description="Basic and acidic residues" evidence="1">
    <location>
        <begin position="15"/>
        <end position="30"/>
    </location>
</feature>
<proteinExistence type="predicted"/>
<dbReference type="EMBL" id="KZ824671">
    <property type="protein sequence ID" value="RAK74193.1"/>
    <property type="molecule type" value="Genomic_DNA"/>
</dbReference>
<name>A0A8G1VWF1_9EURO</name>
<sequence>MQMSLTACRPTYLANRERSVSRSSDREKTSGKAGCKLGSGANSKKVPRPNRAKITPSPDGKLGYMIPMPIALSGALYPFLQALYAPFWNILSTS</sequence>
<dbReference type="VEuPathDB" id="FungiDB:BO72DRAFT_212993"/>
<keyword evidence="3" id="KW-1185">Reference proteome</keyword>
<gene>
    <name evidence="2" type="ORF">BO72DRAFT_212993</name>
</gene>
<dbReference type="GeneID" id="63857019"/>
<dbReference type="RefSeq" id="XP_040798203.1">
    <property type="nucleotide sequence ID" value="XM_040939686.1"/>
</dbReference>